<sequence>MDQESEQETPALFTLRDSSQVCAAWRALAITAPTLWARVLNLIFLSERRNEWRDEVVRRTGAAALYIRGRDRFSGVWNIERFHSTLVDENWNRIRSLDIHFTEEMLLPAGESRRWSDTLQRPTLTLEEFRFSCSGHLNELSASDFVLFSNHAPSLRTLSADGIGLKLNTLSIPFIRHLVLHFPLSAVVFLKALREMPLLETLQIKAPACIIPDTEGQEFGSRVLVRKLSEIVFVGPLWTDRNLPFLTHVIPAPFCVTSFYSSDDNQGQCSTGPLCDALSICEGDSNAQLNSLLSGDRLPFFFFFPEHRRLYFAMDRFITSFPEYKVLTLLKSVNYLRLNKITDLTFRIRNAEAVLTENDNIKLVRALKSVQRLNTDCETLHAFWFIQSESKIVAFPALGRIRLERVANQAHVSFIRDFLNSRANLGMRIDKAALQLEAPIRFVKQALWTDLRALKVEVV</sequence>
<name>A0A067SZT1_GALM3</name>
<dbReference type="HOGENOM" id="CLU_030662_0_0_1"/>
<keyword evidence="2" id="KW-1185">Reference proteome</keyword>
<organism evidence="1 2">
    <name type="scientific">Galerina marginata (strain CBS 339.88)</name>
    <dbReference type="NCBI Taxonomy" id="685588"/>
    <lineage>
        <taxon>Eukaryota</taxon>
        <taxon>Fungi</taxon>
        <taxon>Dikarya</taxon>
        <taxon>Basidiomycota</taxon>
        <taxon>Agaricomycotina</taxon>
        <taxon>Agaricomycetes</taxon>
        <taxon>Agaricomycetidae</taxon>
        <taxon>Agaricales</taxon>
        <taxon>Agaricineae</taxon>
        <taxon>Strophariaceae</taxon>
        <taxon>Galerina</taxon>
    </lineage>
</organism>
<evidence type="ECO:0000313" key="1">
    <source>
        <dbReference type="EMBL" id="KDR72283.1"/>
    </source>
</evidence>
<evidence type="ECO:0000313" key="2">
    <source>
        <dbReference type="Proteomes" id="UP000027222"/>
    </source>
</evidence>
<dbReference type="AlphaFoldDB" id="A0A067SZT1"/>
<dbReference type="Proteomes" id="UP000027222">
    <property type="component" value="Unassembled WGS sequence"/>
</dbReference>
<accession>A0A067SZT1</accession>
<reference evidence="2" key="1">
    <citation type="journal article" date="2014" name="Proc. Natl. Acad. Sci. U.S.A.">
        <title>Extensive sampling of basidiomycete genomes demonstrates inadequacy of the white-rot/brown-rot paradigm for wood decay fungi.</title>
        <authorList>
            <person name="Riley R."/>
            <person name="Salamov A.A."/>
            <person name="Brown D.W."/>
            <person name="Nagy L.G."/>
            <person name="Floudas D."/>
            <person name="Held B.W."/>
            <person name="Levasseur A."/>
            <person name="Lombard V."/>
            <person name="Morin E."/>
            <person name="Otillar R."/>
            <person name="Lindquist E.A."/>
            <person name="Sun H."/>
            <person name="LaButti K.M."/>
            <person name="Schmutz J."/>
            <person name="Jabbour D."/>
            <person name="Luo H."/>
            <person name="Baker S.E."/>
            <person name="Pisabarro A.G."/>
            <person name="Walton J.D."/>
            <person name="Blanchette R.A."/>
            <person name="Henrissat B."/>
            <person name="Martin F."/>
            <person name="Cullen D."/>
            <person name="Hibbett D.S."/>
            <person name="Grigoriev I.V."/>
        </authorList>
    </citation>
    <scope>NUCLEOTIDE SEQUENCE [LARGE SCALE GENOMIC DNA]</scope>
    <source>
        <strain evidence="2">CBS 339.88</strain>
    </source>
</reference>
<dbReference type="EMBL" id="KL142389">
    <property type="protein sequence ID" value="KDR72283.1"/>
    <property type="molecule type" value="Genomic_DNA"/>
</dbReference>
<gene>
    <name evidence="1" type="ORF">GALMADRAFT_253103</name>
</gene>
<protein>
    <recommendedName>
        <fullName evidence="3">F-box domain-containing protein</fullName>
    </recommendedName>
</protein>
<proteinExistence type="predicted"/>
<evidence type="ECO:0008006" key="3">
    <source>
        <dbReference type="Google" id="ProtNLM"/>
    </source>
</evidence>